<proteinExistence type="predicted"/>
<name>A0A7X5ZPE1_9PSEU</name>
<dbReference type="RefSeq" id="WP_167166046.1">
    <property type="nucleotide sequence ID" value="NZ_JAAOYM010000001.1"/>
</dbReference>
<dbReference type="InterPro" id="IPR011051">
    <property type="entry name" value="RmlC_Cupin_sf"/>
</dbReference>
<reference evidence="2 3" key="1">
    <citation type="submission" date="2020-03" db="EMBL/GenBank/DDBJ databases">
        <title>Sequencing the genomes of 1000 actinobacteria strains.</title>
        <authorList>
            <person name="Klenk H.-P."/>
        </authorList>
    </citation>
    <scope>NUCLEOTIDE SEQUENCE [LARGE SCALE GENOMIC DNA]</scope>
    <source>
        <strain evidence="2 3">DSM 45685</strain>
    </source>
</reference>
<protein>
    <submittedName>
        <fullName evidence="2">5-deoxy-glucuronate isomerase</fullName>
        <ecNumber evidence="2">5.3.1.30</ecNumber>
    </submittedName>
</protein>
<comment type="caution">
    <text evidence="2">The sequence shown here is derived from an EMBL/GenBank/DDBJ whole genome shotgun (WGS) entry which is preliminary data.</text>
</comment>
<gene>
    <name evidence="2" type="ORF">FHU38_000479</name>
</gene>
<dbReference type="InterPro" id="IPR024203">
    <property type="entry name" value="Deoxy-glucuronate_isom_IolB"/>
</dbReference>
<evidence type="ECO:0000256" key="1">
    <source>
        <dbReference type="ARBA" id="ARBA00023235"/>
    </source>
</evidence>
<dbReference type="InterPro" id="IPR014710">
    <property type="entry name" value="RmlC-like_jellyroll"/>
</dbReference>
<evidence type="ECO:0000313" key="2">
    <source>
        <dbReference type="EMBL" id="NIJ10135.1"/>
    </source>
</evidence>
<dbReference type="NCBIfam" id="TIGR04378">
    <property type="entry name" value="myo_inos_iolB"/>
    <property type="match status" value="1"/>
</dbReference>
<dbReference type="Proteomes" id="UP000545493">
    <property type="component" value="Unassembled WGS sequence"/>
</dbReference>
<organism evidence="2 3">
    <name type="scientific">Saccharomonospora amisosensis</name>
    <dbReference type="NCBI Taxonomy" id="1128677"/>
    <lineage>
        <taxon>Bacteria</taxon>
        <taxon>Bacillati</taxon>
        <taxon>Actinomycetota</taxon>
        <taxon>Actinomycetes</taxon>
        <taxon>Pseudonocardiales</taxon>
        <taxon>Pseudonocardiaceae</taxon>
        <taxon>Saccharomonospora</taxon>
    </lineage>
</organism>
<dbReference type="AlphaFoldDB" id="A0A7X5ZPE1"/>
<dbReference type="SUPFAM" id="SSF51182">
    <property type="entry name" value="RmlC-like cupins"/>
    <property type="match status" value="1"/>
</dbReference>
<dbReference type="PANTHER" id="PTHR39193">
    <property type="entry name" value="5-DEOXY-GLUCURONATE ISOMERASE"/>
    <property type="match status" value="1"/>
</dbReference>
<keyword evidence="3" id="KW-1185">Reference proteome</keyword>
<dbReference type="Gene3D" id="2.60.120.10">
    <property type="entry name" value="Jelly Rolls"/>
    <property type="match status" value="2"/>
</dbReference>
<sequence>MSALHRPRGTLVDGDDPVLLTPDSAGWTYTGLRVLSLQAGQPRVVSTGEFEAFVLPLSGGCVVEVDGGWFELAGRDSVFSRVTDFAYVPRDAEVKLSSSQDCEVALPMARCGRRLAPAYGPAEQVPVEVRGAGNATRQVNNFGVPGVWDHADKLNACELITPDGNWSSYPPHKHDEASECEVVNEEVYYFRIAGRDQVRPSREGFGLHRTYTADGELDEDVAVRDGDVFLIPRGYHGPCVAAPGYPMYYLNVLAGPAEQRSMAFCDDPAHSWVRDSWRHQAEDRRCPVTTAAGRRA</sequence>
<dbReference type="PANTHER" id="PTHR39193:SF1">
    <property type="entry name" value="5-DEOXY-GLUCURONATE ISOMERASE"/>
    <property type="match status" value="1"/>
</dbReference>
<dbReference type="Pfam" id="PF04962">
    <property type="entry name" value="KduI"/>
    <property type="match status" value="1"/>
</dbReference>
<dbReference type="PIRSF" id="PIRSF036628">
    <property type="entry name" value="IolB"/>
    <property type="match status" value="1"/>
</dbReference>
<evidence type="ECO:0000313" key="3">
    <source>
        <dbReference type="Proteomes" id="UP000545493"/>
    </source>
</evidence>
<keyword evidence="1 2" id="KW-0413">Isomerase</keyword>
<dbReference type="GO" id="GO:0102482">
    <property type="term" value="F:5-deoxy-D-glucuronate isomerase activity"/>
    <property type="evidence" value="ECO:0007669"/>
    <property type="project" value="UniProtKB-EC"/>
</dbReference>
<dbReference type="GO" id="GO:0008880">
    <property type="term" value="F:glucuronate isomerase activity"/>
    <property type="evidence" value="ECO:0007669"/>
    <property type="project" value="InterPro"/>
</dbReference>
<accession>A0A7X5ZPE1</accession>
<dbReference type="EMBL" id="JAAOYM010000001">
    <property type="protein sequence ID" value="NIJ10135.1"/>
    <property type="molecule type" value="Genomic_DNA"/>
</dbReference>
<dbReference type="InterPro" id="IPR021120">
    <property type="entry name" value="KduI/IolB_isomerase"/>
</dbReference>
<dbReference type="GO" id="GO:0019310">
    <property type="term" value="P:inositol catabolic process"/>
    <property type="evidence" value="ECO:0007669"/>
    <property type="project" value="InterPro"/>
</dbReference>
<dbReference type="EC" id="5.3.1.30" evidence="2"/>